<sequence>MRQVCHNTKQTSCTGRAAPCPNPCFPITGPANTAHLPRRYAWHSLPTPMLPP</sequence>
<dbReference type="AlphaFoldDB" id="A0A545V8I3"/>
<reference evidence="1 2" key="1">
    <citation type="journal article" date="2019" name="Appl. Microbiol. Biotechnol.">
        <title>Genome sequence of Isaria javanica and comparative genome analysis insights into family S53 peptidase evolution in fungal entomopathogens.</title>
        <authorList>
            <person name="Lin R."/>
            <person name="Zhang X."/>
            <person name="Xin B."/>
            <person name="Zou M."/>
            <person name="Gao Y."/>
            <person name="Qin F."/>
            <person name="Hu Q."/>
            <person name="Xie B."/>
            <person name="Cheng X."/>
        </authorList>
    </citation>
    <scope>NUCLEOTIDE SEQUENCE [LARGE SCALE GENOMIC DNA]</scope>
    <source>
        <strain evidence="1 2">IJ1G</strain>
    </source>
</reference>
<evidence type="ECO:0000313" key="2">
    <source>
        <dbReference type="Proteomes" id="UP000315783"/>
    </source>
</evidence>
<comment type="caution">
    <text evidence="1">The sequence shown here is derived from an EMBL/GenBank/DDBJ whole genome shotgun (WGS) entry which is preliminary data.</text>
</comment>
<name>A0A545V8I3_9HYPO</name>
<organism evidence="1 2">
    <name type="scientific">Cordyceps javanica</name>
    <dbReference type="NCBI Taxonomy" id="43265"/>
    <lineage>
        <taxon>Eukaryota</taxon>
        <taxon>Fungi</taxon>
        <taxon>Dikarya</taxon>
        <taxon>Ascomycota</taxon>
        <taxon>Pezizomycotina</taxon>
        <taxon>Sordariomycetes</taxon>
        <taxon>Hypocreomycetidae</taxon>
        <taxon>Hypocreales</taxon>
        <taxon>Cordycipitaceae</taxon>
        <taxon>Cordyceps</taxon>
    </lineage>
</organism>
<protein>
    <submittedName>
        <fullName evidence="1">Uncharacterized protein</fullName>
    </submittedName>
</protein>
<gene>
    <name evidence="1" type="ORF">IF1G_03773</name>
</gene>
<accession>A0A545V8I3</accession>
<evidence type="ECO:0000313" key="1">
    <source>
        <dbReference type="EMBL" id="TQV98030.1"/>
    </source>
</evidence>
<dbReference type="EMBL" id="SPUK01000004">
    <property type="protein sequence ID" value="TQV98030.1"/>
    <property type="molecule type" value="Genomic_DNA"/>
</dbReference>
<proteinExistence type="predicted"/>
<dbReference type="Proteomes" id="UP000315783">
    <property type="component" value="Unassembled WGS sequence"/>
</dbReference>
<keyword evidence="2" id="KW-1185">Reference proteome</keyword>